<protein>
    <recommendedName>
        <fullName evidence="3">Arylsulfatase</fullName>
    </recommendedName>
</protein>
<evidence type="ECO:0008006" key="3">
    <source>
        <dbReference type="Google" id="ProtNLM"/>
    </source>
</evidence>
<dbReference type="EMBL" id="NEVJ01000002">
    <property type="protein sequence ID" value="OZI23861.1"/>
    <property type="molecule type" value="Genomic_DNA"/>
</dbReference>
<dbReference type="AlphaFoldDB" id="A0A261RFZ1"/>
<evidence type="ECO:0000313" key="2">
    <source>
        <dbReference type="Proteomes" id="UP000216857"/>
    </source>
</evidence>
<reference evidence="1" key="1">
    <citation type="submission" date="2017-05" db="EMBL/GenBank/DDBJ databases">
        <title>Complete and WGS of Bordetella genogroups.</title>
        <authorList>
            <person name="Spilker T."/>
            <person name="Lipuma J."/>
        </authorList>
    </citation>
    <scope>NUCLEOTIDE SEQUENCE</scope>
    <source>
        <strain evidence="1">AU21707</strain>
    </source>
</reference>
<keyword evidence="2" id="KW-1185">Reference proteome</keyword>
<proteinExistence type="predicted"/>
<gene>
    <name evidence="1" type="ORF">CAL26_10630</name>
</gene>
<comment type="caution">
    <text evidence="1">The sequence shown here is derived from an EMBL/GenBank/DDBJ whole genome shotgun (WGS) entry which is preliminary data.</text>
</comment>
<name>A0A261RFZ1_9BORD</name>
<dbReference type="Proteomes" id="UP000216857">
    <property type="component" value="Unassembled WGS sequence"/>
</dbReference>
<accession>A0A261RFZ1</accession>
<organism evidence="1 2">
    <name type="scientific">Bordetella genomosp. 9</name>
    <dbReference type="NCBI Taxonomy" id="1416803"/>
    <lineage>
        <taxon>Bacteria</taxon>
        <taxon>Pseudomonadati</taxon>
        <taxon>Pseudomonadota</taxon>
        <taxon>Betaproteobacteria</taxon>
        <taxon>Burkholderiales</taxon>
        <taxon>Alcaligenaceae</taxon>
        <taxon>Bordetella</taxon>
    </lineage>
</organism>
<dbReference type="OrthoDB" id="6497321at2"/>
<evidence type="ECO:0000313" key="1">
    <source>
        <dbReference type="EMBL" id="OZI23861.1"/>
    </source>
</evidence>
<sequence>MRISFLHTIPANEAVFQNAAILAHWAPEHLRHTIRPDLRQTMEQHSPPGKDAQQLVQQTIMDLAADADAVIVTCATLGPVVDAMPPTTVRIIRADAALAEAASRAGKNITVLCAVESTIEPNRALFERHAARTGARVTVQLLPDVWPLFVNGDLDACLEACARAAENAYRDGADVVAFAHPWMGPASERVQGDARPLHAAQAALSAVSAKA</sequence>